<evidence type="ECO:0000313" key="5">
    <source>
        <dbReference type="Proteomes" id="UP000285326"/>
    </source>
</evidence>
<protein>
    <submittedName>
        <fullName evidence="4">Putative intracellular protein transport-like protein</fullName>
    </submittedName>
</protein>
<comment type="caution">
    <text evidence="4">The sequence shown here is derived from an EMBL/GenBank/DDBJ whole genome shotgun (WGS) entry which is preliminary data.</text>
</comment>
<feature type="compositionally biased region" description="Polar residues" evidence="2">
    <location>
        <begin position="91"/>
        <end position="104"/>
    </location>
</feature>
<sequence>MMEDSNQRSLAAYIRTNSASVAEGTHISLSSLPPVHQLHDKSQDTLPESLMSSHTPAKANMPPTSSPVRRKPLPPAASCLVAKFSSGDNSVVEQDTKQIPSWQPSQQSRSAEFSSSFSKVAFPPWEDTNIISSSKDNLGNMELHANIRQQSNPLSTEIKQSLTTSNSPTPSIMSSKHARTASSSSISGSEVTNICFSNPSSDSSSNSKFSSCSTEHPLARKMATLQTRQDELAIIDSSQLGVPSAASLRTSSLDSLFTWGENGSPPLTSMTVPEDICSPKSLHATSKESFHVYESVPDDKIPCKIDFSKINAQPKDLTDDSAKSKIPCAPASPQLLEAMEKEFREISSDLVASIRRELELEEIVERLQKESYDSAHGVERRTSDYFSDSGVSSTKYSGDLEPKQDEIDRLRRNNEQITAKLRLELSTTVHEERAKQRKLELKVRDLEEKASHADLESMNSLYTSERVRDLEKVCEELRRRLSEERKSNENLDKLLTTIKLQLETAINERDNLRDEIVPQLQAQIEGLEEQASKHEKYTYEQTKIQQEIQALKDEESSLENSQKVRKKNENQIKRLPITARGTNAPEESEPNLASLGPTTKQPPITGSSVKVTETREALAERVKDIELQRDSLHLALKSLLERQEHQDRENQKIIKQLESELERALLVSPKKIGYENEVKQLRSEINTLRVRADEALAQKVRCERNLGILKLELDRAEKEIKSLKKLLMREKHLSTRSENRSISDILTSETLEDSYKELLSIYSQSLERIRTLETENLSKTNLAALKMIEQSLMSAISERCIATHEAGILRKQNQALLENEKILASQEMTQTKDLLDSATRFEELAAQVRQQLATNSKLRQRLSSIVERGEREQESSAERIKFLQDQVKSLEEQLYLAQNVSEERLSAHEKDVREMKENEITHLHRIKEGFRSPISPNMARSLKSPKNFTLQGSVSEDTQVDQLRQKIFELEKALSDTGREMERVVNHMKTAEIQVMDLRNEREEAIRETKRLQTLVDSNKLRVKDTKTWTSMLSL</sequence>
<feature type="coiled-coil region" evidence="1">
    <location>
        <begin position="960"/>
        <end position="1015"/>
    </location>
</feature>
<feature type="compositionally biased region" description="Polar residues" evidence="2">
    <location>
        <begin position="596"/>
        <end position="611"/>
    </location>
</feature>
<reference evidence="4 5" key="1">
    <citation type="journal article" date="2018" name="BMC Genomics">
        <title>Comparative genome analyses reveal sequence features reflecting distinct modes of host-adaptation between dicot and monocot powdery mildew.</title>
        <authorList>
            <person name="Wu Y."/>
            <person name="Ma X."/>
            <person name="Pan Z."/>
            <person name="Kale S.D."/>
            <person name="Song Y."/>
            <person name="King H."/>
            <person name="Zhang Q."/>
            <person name="Presley C."/>
            <person name="Deng X."/>
            <person name="Wei C.I."/>
            <person name="Xiao S."/>
        </authorList>
    </citation>
    <scope>NUCLEOTIDE SEQUENCE [LARGE SCALE GENOMIC DNA]</scope>
    <source>
        <strain evidence="4">UMSG1</strain>
    </source>
</reference>
<feature type="compositionally biased region" description="Polar residues" evidence="2">
    <location>
        <begin position="46"/>
        <end position="55"/>
    </location>
</feature>
<evidence type="ECO:0000256" key="1">
    <source>
        <dbReference type="SAM" id="Coils"/>
    </source>
</evidence>
<feature type="compositionally biased region" description="Polar residues" evidence="2">
    <location>
        <begin position="148"/>
        <end position="173"/>
    </location>
</feature>
<feature type="region of interest" description="Disordered" evidence="2">
    <location>
        <begin position="46"/>
        <end position="70"/>
    </location>
</feature>
<gene>
    <name evidence="4" type="ORF">GcM1_247048</name>
</gene>
<feature type="domain" description="DUF7603" evidence="3">
    <location>
        <begin position="784"/>
        <end position="892"/>
    </location>
</feature>
<evidence type="ECO:0000256" key="2">
    <source>
        <dbReference type="SAM" id="MobiDB-lite"/>
    </source>
</evidence>
<accession>A0A420IDF7</accession>
<evidence type="ECO:0000259" key="3">
    <source>
        <dbReference type="Pfam" id="PF24554"/>
    </source>
</evidence>
<evidence type="ECO:0000313" key="4">
    <source>
        <dbReference type="EMBL" id="RKF72561.1"/>
    </source>
</evidence>
<dbReference type="AlphaFoldDB" id="A0A420IDF7"/>
<feature type="region of interest" description="Disordered" evidence="2">
    <location>
        <begin position="555"/>
        <end position="612"/>
    </location>
</feature>
<organism evidence="4 5">
    <name type="scientific">Golovinomyces cichoracearum</name>
    <dbReference type="NCBI Taxonomy" id="62708"/>
    <lineage>
        <taxon>Eukaryota</taxon>
        <taxon>Fungi</taxon>
        <taxon>Dikarya</taxon>
        <taxon>Ascomycota</taxon>
        <taxon>Pezizomycotina</taxon>
        <taxon>Leotiomycetes</taxon>
        <taxon>Erysiphales</taxon>
        <taxon>Erysiphaceae</taxon>
        <taxon>Golovinomyces</taxon>
    </lineage>
</organism>
<dbReference type="InterPro" id="IPR056023">
    <property type="entry name" value="DUF7603"/>
</dbReference>
<feature type="region of interest" description="Disordered" evidence="2">
    <location>
        <begin position="91"/>
        <end position="110"/>
    </location>
</feature>
<feature type="coiled-coil region" evidence="1">
    <location>
        <begin position="640"/>
        <end position="733"/>
    </location>
</feature>
<feature type="region of interest" description="Disordered" evidence="2">
    <location>
        <begin position="148"/>
        <end position="185"/>
    </location>
</feature>
<name>A0A420IDF7_9PEZI</name>
<keyword evidence="1" id="KW-0175">Coiled coil</keyword>
<dbReference type="Proteomes" id="UP000285326">
    <property type="component" value="Unassembled WGS sequence"/>
</dbReference>
<dbReference type="Pfam" id="PF24554">
    <property type="entry name" value="DUF7603"/>
    <property type="match status" value="1"/>
</dbReference>
<proteinExistence type="predicted"/>
<feature type="coiled-coil region" evidence="1">
    <location>
        <begin position="841"/>
        <end position="918"/>
    </location>
</feature>
<dbReference type="EMBL" id="MCBS01024778">
    <property type="protein sequence ID" value="RKF72561.1"/>
    <property type="molecule type" value="Genomic_DNA"/>
</dbReference>